<accession>A0A6A1V9U2</accession>
<dbReference type="AlphaFoldDB" id="A0A6A1V9U2"/>
<comment type="caution">
    <text evidence="2">The sequence shown here is derived from an EMBL/GenBank/DDBJ whole genome shotgun (WGS) entry which is preliminary data.</text>
</comment>
<protein>
    <submittedName>
        <fullName evidence="2">Uncharacterized protein</fullName>
    </submittedName>
</protein>
<sequence>MPRHSLRKANEEMKTADSKGVKVHFANTTTWPPVTTVPEEMHKDIVSEGSRNGMEKISSTTTRPPEAVAHGGAHGGASSKESACHKEHFGVTTHKVVERRPPPQSNAI</sequence>
<evidence type="ECO:0000313" key="2">
    <source>
        <dbReference type="EMBL" id="KAB1209503.1"/>
    </source>
</evidence>
<reference evidence="2 3" key="1">
    <citation type="journal article" date="2019" name="Plant Biotechnol. J.">
        <title>The red bayberry genome and genetic basis of sex determination.</title>
        <authorList>
            <person name="Jia H.M."/>
            <person name="Jia H.J."/>
            <person name="Cai Q.L."/>
            <person name="Wang Y."/>
            <person name="Zhao H.B."/>
            <person name="Yang W.F."/>
            <person name="Wang G.Y."/>
            <person name="Li Y.H."/>
            <person name="Zhan D.L."/>
            <person name="Shen Y.T."/>
            <person name="Niu Q.F."/>
            <person name="Chang L."/>
            <person name="Qiu J."/>
            <person name="Zhao L."/>
            <person name="Xie H.B."/>
            <person name="Fu W.Y."/>
            <person name="Jin J."/>
            <person name="Li X.W."/>
            <person name="Jiao Y."/>
            <person name="Zhou C.C."/>
            <person name="Tu T."/>
            <person name="Chai C.Y."/>
            <person name="Gao J.L."/>
            <person name="Fan L.J."/>
            <person name="van de Weg E."/>
            <person name="Wang J.Y."/>
            <person name="Gao Z.S."/>
        </authorList>
    </citation>
    <scope>NUCLEOTIDE SEQUENCE [LARGE SCALE GENOMIC DNA]</scope>
    <source>
        <tissue evidence="2">Leaves</tissue>
    </source>
</reference>
<proteinExistence type="predicted"/>
<dbReference type="EMBL" id="RXIC02000024">
    <property type="protein sequence ID" value="KAB1209503.1"/>
    <property type="molecule type" value="Genomic_DNA"/>
</dbReference>
<name>A0A6A1V9U2_9ROSI</name>
<feature type="region of interest" description="Disordered" evidence="1">
    <location>
        <begin position="48"/>
        <end position="83"/>
    </location>
</feature>
<dbReference type="Proteomes" id="UP000516437">
    <property type="component" value="Chromosome 6"/>
</dbReference>
<evidence type="ECO:0000256" key="1">
    <source>
        <dbReference type="SAM" id="MobiDB-lite"/>
    </source>
</evidence>
<evidence type="ECO:0000313" key="3">
    <source>
        <dbReference type="Proteomes" id="UP000516437"/>
    </source>
</evidence>
<gene>
    <name evidence="2" type="ORF">CJ030_MR6G005212</name>
</gene>
<organism evidence="2 3">
    <name type="scientific">Morella rubra</name>
    <name type="common">Chinese bayberry</name>
    <dbReference type="NCBI Taxonomy" id="262757"/>
    <lineage>
        <taxon>Eukaryota</taxon>
        <taxon>Viridiplantae</taxon>
        <taxon>Streptophyta</taxon>
        <taxon>Embryophyta</taxon>
        <taxon>Tracheophyta</taxon>
        <taxon>Spermatophyta</taxon>
        <taxon>Magnoliopsida</taxon>
        <taxon>eudicotyledons</taxon>
        <taxon>Gunneridae</taxon>
        <taxon>Pentapetalae</taxon>
        <taxon>rosids</taxon>
        <taxon>fabids</taxon>
        <taxon>Fagales</taxon>
        <taxon>Myricaceae</taxon>
        <taxon>Morella</taxon>
    </lineage>
</organism>
<keyword evidence="3" id="KW-1185">Reference proteome</keyword>